<dbReference type="AlphaFoldDB" id="A0A117NI63"/>
<protein>
    <submittedName>
        <fullName evidence="1">Uncharacterized protein</fullName>
    </submittedName>
</protein>
<proteinExistence type="predicted"/>
<sequence length="55" mass="6222">MGSATNPANQSTTVLPKHLTFGFSISCFLRPYLRNRCLLQPSTWRPALRPVFSEL</sequence>
<name>A0A117NI63_PICGL</name>
<geneLocation type="mitochondrion" evidence="1"/>
<reference evidence="1" key="1">
    <citation type="journal article" date="2015" name="Genome Biol. Evol.">
        <title>Organellar Genomes of White Spruce (Picea glauca): Assembly and Annotation.</title>
        <authorList>
            <person name="Jackman S.D."/>
            <person name="Warren R.L."/>
            <person name="Gibb E.A."/>
            <person name="Vandervalk B.P."/>
            <person name="Mohamadi H."/>
            <person name="Chu J."/>
            <person name="Raymond A."/>
            <person name="Pleasance S."/>
            <person name="Coope R."/>
            <person name="Wildung M.R."/>
            <person name="Ritland C.E."/>
            <person name="Bousquet J."/>
            <person name="Jones S.J."/>
            <person name="Bohlmann J."/>
            <person name="Birol I."/>
        </authorList>
    </citation>
    <scope>NUCLEOTIDE SEQUENCE [LARGE SCALE GENOMIC DNA]</scope>
    <source>
        <tissue evidence="1">Flushing bud</tissue>
    </source>
</reference>
<accession>A0A117NI63</accession>
<evidence type="ECO:0000313" key="1">
    <source>
        <dbReference type="EMBL" id="KUM49415.1"/>
    </source>
</evidence>
<comment type="caution">
    <text evidence="1">The sequence shown here is derived from an EMBL/GenBank/DDBJ whole genome shotgun (WGS) entry which is preliminary data.</text>
</comment>
<organism evidence="1">
    <name type="scientific">Picea glauca</name>
    <name type="common">White spruce</name>
    <name type="synonym">Pinus glauca</name>
    <dbReference type="NCBI Taxonomy" id="3330"/>
    <lineage>
        <taxon>Eukaryota</taxon>
        <taxon>Viridiplantae</taxon>
        <taxon>Streptophyta</taxon>
        <taxon>Embryophyta</taxon>
        <taxon>Tracheophyta</taxon>
        <taxon>Spermatophyta</taxon>
        <taxon>Pinopsida</taxon>
        <taxon>Pinidae</taxon>
        <taxon>Conifers I</taxon>
        <taxon>Pinales</taxon>
        <taxon>Pinaceae</taxon>
        <taxon>Picea</taxon>
    </lineage>
</organism>
<gene>
    <name evidence="1" type="ORF">ABT39_MTgene3964</name>
</gene>
<keyword evidence="1" id="KW-0496">Mitochondrion</keyword>
<dbReference type="EMBL" id="LKAM01000003">
    <property type="protein sequence ID" value="KUM49415.1"/>
    <property type="molecule type" value="Genomic_DNA"/>
</dbReference>